<name>A0A2T0LPZ3_9PSEU</name>
<dbReference type="InterPro" id="IPR024516">
    <property type="entry name" value="Mce_C"/>
</dbReference>
<comment type="caution">
    <text evidence="4">The sequence shown here is derived from an EMBL/GenBank/DDBJ whole genome shotgun (WGS) entry which is preliminary data.</text>
</comment>
<feature type="compositionally biased region" description="Basic and acidic residues" evidence="1">
    <location>
        <begin position="320"/>
        <end position="332"/>
    </location>
</feature>
<evidence type="ECO:0000256" key="1">
    <source>
        <dbReference type="SAM" id="MobiDB-lite"/>
    </source>
</evidence>
<accession>A0A2T0LPZ3</accession>
<sequence>MRNRLALAQLALFVVITLACGYYVVTSVAGPGAFATPIRVTMRMPDTGGLTVASRVTYRGVDVGDVSAVRLAPGRDGVEVALALAPGTRVPADTTAVVTMATPMAITHLDLRPAGNGPPYLDSGDVLPAERTRRPLPLERLLTDFTALADSLPADDVAAVGEALATGLDGLGPELGRVLDNTGTLLELATERAPQLRRIIRDGRALLGEDGGRLRELAGAMRRFTDALREHDPAIRQLLHRVPEPTRRVAGLLTENQPALTTLLGNLVTTGQLVSVRAPAVEQLLISLPGTLTELGGIVEGDTAKFYLVGTQGPVCYNETPRRTPVDTEPREPGLSWHCPPGPRLSQRGAANAPRPEAAPRTYDPGTGQAMPFDVGTNGGQSAVLGPRSWSALLLQGAR</sequence>
<dbReference type="InterPro" id="IPR003399">
    <property type="entry name" value="Mce/MlaD"/>
</dbReference>
<dbReference type="GO" id="GO:0005576">
    <property type="term" value="C:extracellular region"/>
    <property type="evidence" value="ECO:0007669"/>
    <property type="project" value="TreeGrafter"/>
</dbReference>
<evidence type="ECO:0000313" key="5">
    <source>
        <dbReference type="Proteomes" id="UP000238362"/>
    </source>
</evidence>
<protein>
    <submittedName>
        <fullName evidence="4">Phospholipid/cholesterol/gamma-HCH transport system substrate-binding protein</fullName>
    </submittedName>
</protein>
<reference evidence="4 5" key="1">
    <citation type="submission" date="2018-03" db="EMBL/GenBank/DDBJ databases">
        <title>Genomic Encyclopedia of Type Strains, Phase III (KMG-III): the genomes of soil and plant-associated and newly described type strains.</title>
        <authorList>
            <person name="Whitman W."/>
        </authorList>
    </citation>
    <scope>NUCLEOTIDE SEQUENCE [LARGE SCALE GENOMIC DNA]</scope>
    <source>
        <strain evidence="4 5">CGMCC 4.7125</strain>
    </source>
</reference>
<dbReference type="PANTHER" id="PTHR33371:SF16">
    <property type="entry name" value="MCE-FAMILY PROTEIN MCE3F"/>
    <property type="match status" value="1"/>
</dbReference>
<dbReference type="PANTHER" id="PTHR33371">
    <property type="entry name" value="INTERMEMBRANE PHOSPHOLIPID TRANSPORT SYSTEM BINDING PROTEIN MLAD-RELATED"/>
    <property type="match status" value="1"/>
</dbReference>
<dbReference type="Proteomes" id="UP000238362">
    <property type="component" value="Unassembled WGS sequence"/>
</dbReference>
<organism evidence="4 5">
    <name type="scientific">Prauserella shujinwangii</name>
    <dbReference type="NCBI Taxonomy" id="1453103"/>
    <lineage>
        <taxon>Bacteria</taxon>
        <taxon>Bacillati</taxon>
        <taxon>Actinomycetota</taxon>
        <taxon>Actinomycetes</taxon>
        <taxon>Pseudonocardiales</taxon>
        <taxon>Pseudonocardiaceae</taxon>
        <taxon>Prauserella</taxon>
    </lineage>
</organism>
<evidence type="ECO:0000259" key="3">
    <source>
        <dbReference type="Pfam" id="PF11887"/>
    </source>
</evidence>
<feature type="domain" description="Mammalian cell entry C-terminal" evidence="3">
    <location>
        <begin position="121"/>
        <end position="318"/>
    </location>
</feature>
<dbReference type="Pfam" id="PF11887">
    <property type="entry name" value="Mce4_CUP1"/>
    <property type="match status" value="1"/>
</dbReference>
<dbReference type="EMBL" id="PVNH01000009">
    <property type="protein sequence ID" value="PRX45413.1"/>
    <property type="molecule type" value="Genomic_DNA"/>
</dbReference>
<gene>
    <name evidence="4" type="ORF">B0I33_10976</name>
</gene>
<feature type="compositionally biased region" description="Low complexity" evidence="1">
    <location>
        <begin position="348"/>
        <end position="361"/>
    </location>
</feature>
<proteinExistence type="predicted"/>
<evidence type="ECO:0000259" key="2">
    <source>
        <dbReference type="Pfam" id="PF02470"/>
    </source>
</evidence>
<feature type="domain" description="Mce/MlaD" evidence="2">
    <location>
        <begin position="38"/>
        <end position="113"/>
    </location>
</feature>
<evidence type="ECO:0000313" key="4">
    <source>
        <dbReference type="EMBL" id="PRX45413.1"/>
    </source>
</evidence>
<keyword evidence="5" id="KW-1185">Reference proteome</keyword>
<dbReference type="InterPro" id="IPR005693">
    <property type="entry name" value="Mce"/>
</dbReference>
<dbReference type="RefSeq" id="WP_106180627.1">
    <property type="nucleotide sequence ID" value="NZ_PVNH01000009.1"/>
</dbReference>
<dbReference type="Pfam" id="PF02470">
    <property type="entry name" value="MlaD"/>
    <property type="match status" value="1"/>
</dbReference>
<dbReference type="PROSITE" id="PS51257">
    <property type="entry name" value="PROKAR_LIPOPROTEIN"/>
    <property type="match status" value="1"/>
</dbReference>
<dbReference type="InterPro" id="IPR052336">
    <property type="entry name" value="MlaD_Phospholipid_Transporter"/>
</dbReference>
<dbReference type="OrthoDB" id="4741753at2"/>
<dbReference type="NCBIfam" id="TIGR00996">
    <property type="entry name" value="Mtu_fam_mce"/>
    <property type="match status" value="1"/>
</dbReference>
<dbReference type="AlphaFoldDB" id="A0A2T0LPZ3"/>
<feature type="region of interest" description="Disordered" evidence="1">
    <location>
        <begin position="319"/>
        <end position="370"/>
    </location>
</feature>